<protein>
    <recommendedName>
        <fullName evidence="2">UPF0251 protein UW07_C0010G0001</fullName>
    </recommendedName>
</protein>
<evidence type="ECO:0000313" key="4">
    <source>
        <dbReference type="Proteomes" id="UP000033831"/>
    </source>
</evidence>
<evidence type="ECO:0000256" key="2">
    <source>
        <dbReference type="HAMAP-Rule" id="MF_00674"/>
    </source>
</evidence>
<comment type="similarity">
    <text evidence="1 2">Belongs to the UPF0251 family.</text>
</comment>
<sequence>MPRPFKCRRMEAQPVYRHFFPPDTDERNVETVVLTLDEWEAVRLADWAGYYQEDAAARMEVSRQTFGNIITSARRKIADCLINGKPLSVDGGAVEVAGRHICPKHAGTERPFCGCGKRKRYMEKMNQEDIHDSSNSGGEG</sequence>
<dbReference type="AlphaFoldDB" id="A0A0G1INA1"/>
<dbReference type="EMBL" id="LCGX01000010">
    <property type="protein sequence ID" value="KKT24644.1"/>
    <property type="molecule type" value="Genomic_DNA"/>
</dbReference>
<name>A0A0G1INA1_9BACT</name>
<evidence type="ECO:0000256" key="1">
    <source>
        <dbReference type="ARBA" id="ARBA00009350"/>
    </source>
</evidence>
<accession>A0A0G1INA1</accession>
<dbReference type="Pfam" id="PF02001">
    <property type="entry name" value="DUF134"/>
    <property type="match status" value="1"/>
</dbReference>
<dbReference type="PANTHER" id="PTHR37478">
    <property type="match status" value="1"/>
</dbReference>
<gene>
    <name evidence="3" type="ORF">UW07_C0010G0001</name>
</gene>
<proteinExistence type="inferred from homology"/>
<dbReference type="HAMAP" id="MF_00674">
    <property type="entry name" value="UPF0251"/>
    <property type="match status" value="1"/>
</dbReference>
<evidence type="ECO:0000313" key="3">
    <source>
        <dbReference type="EMBL" id="KKT24644.1"/>
    </source>
</evidence>
<dbReference type="Proteomes" id="UP000033831">
    <property type="component" value="Unassembled WGS sequence"/>
</dbReference>
<dbReference type="PANTHER" id="PTHR37478:SF2">
    <property type="entry name" value="UPF0251 PROTEIN TK0562"/>
    <property type="match status" value="1"/>
</dbReference>
<comment type="caution">
    <text evidence="3">The sequence shown here is derived from an EMBL/GenBank/DDBJ whole genome shotgun (WGS) entry which is preliminary data.</text>
</comment>
<reference evidence="3 4" key="1">
    <citation type="journal article" date="2015" name="Nature">
        <title>rRNA introns, odd ribosomes, and small enigmatic genomes across a large radiation of phyla.</title>
        <authorList>
            <person name="Brown C.T."/>
            <person name="Hug L.A."/>
            <person name="Thomas B.C."/>
            <person name="Sharon I."/>
            <person name="Castelle C.J."/>
            <person name="Singh A."/>
            <person name="Wilkins M.J."/>
            <person name="Williams K.H."/>
            <person name="Banfield J.F."/>
        </authorList>
    </citation>
    <scope>NUCLEOTIDE SEQUENCE [LARGE SCALE GENOMIC DNA]</scope>
</reference>
<organism evidence="3 4">
    <name type="scientific">Candidatus Nomurabacteria bacterium GW2011_GWF2_43_8</name>
    <dbReference type="NCBI Taxonomy" id="1618779"/>
    <lineage>
        <taxon>Bacteria</taxon>
        <taxon>Candidatus Nomuraibacteriota</taxon>
    </lineage>
</organism>
<dbReference type="InterPro" id="IPR002852">
    <property type="entry name" value="UPF0251"/>
</dbReference>